<organism evidence="1 2">
    <name type="scientific">Tanacetum coccineum</name>
    <dbReference type="NCBI Taxonomy" id="301880"/>
    <lineage>
        <taxon>Eukaryota</taxon>
        <taxon>Viridiplantae</taxon>
        <taxon>Streptophyta</taxon>
        <taxon>Embryophyta</taxon>
        <taxon>Tracheophyta</taxon>
        <taxon>Spermatophyta</taxon>
        <taxon>Magnoliopsida</taxon>
        <taxon>eudicotyledons</taxon>
        <taxon>Gunneridae</taxon>
        <taxon>Pentapetalae</taxon>
        <taxon>asterids</taxon>
        <taxon>campanulids</taxon>
        <taxon>Asterales</taxon>
        <taxon>Asteraceae</taxon>
        <taxon>Asteroideae</taxon>
        <taxon>Anthemideae</taxon>
        <taxon>Anthemidinae</taxon>
        <taxon>Tanacetum</taxon>
    </lineage>
</organism>
<comment type="caution">
    <text evidence="1">The sequence shown here is derived from an EMBL/GenBank/DDBJ whole genome shotgun (WGS) entry which is preliminary data.</text>
</comment>
<dbReference type="EMBL" id="BQNB010011026">
    <property type="protein sequence ID" value="GJS85117.1"/>
    <property type="molecule type" value="Genomic_DNA"/>
</dbReference>
<evidence type="ECO:0000313" key="1">
    <source>
        <dbReference type="EMBL" id="GJS85117.1"/>
    </source>
</evidence>
<proteinExistence type="predicted"/>
<accession>A0ABQ4Z7I0</accession>
<reference evidence="1" key="1">
    <citation type="journal article" date="2022" name="Int. J. Mol. Sci.">
        <title>Draft Genome of Tanacetum Coccineum: Genomic Comparison of Closely Related Tanacetum-Family Plants.</title>
        <authorList>
            <person name="Yamashiro T."/>
            <person name="Shiraishi A."/>
            <person name="Nakayama K."/>
            <person name="Satake H."/>
        </authorList>
    </citation>
    <scope>NUCLEOTIDE SEQUENCE</scope>
</reference>
<evidence type="ECO:0000313" key="2">
    <source>
        <dbReference type="Proteomes" id="UP001151760"/>
    </source>
</evidence>
<sequence>MNPVVAQQIALDNALVAPEDRICPRLPKQKFVEPPSHEEIVSFIKGIGYKGDVESVTDVVTDHMYQPWRNFTAIINRCLSEKATCLDNIRLSRAQILWEVFYKKNVDFVELIWEDFMFQIDNRESSAKRKENMPYPRFTKAIIQHFISKDKSISMRNKMFMHSMIVS</sequence>
<keyword evidence="2" id="KW-1185">Reference proteome</keyword>
<protein>
    <submittedName>
        <fullName evidence="1">Uncharacterized protein</fullName>
    </submittedName>
</protein>
<gene>
    <name evidence="1" type="ORF">Tco_0751658</name>
</gene>
<dbReference type="Proteomes" id="UP001151760">
    <property type="component" value="Unassembled WGS sequence"/>
</dbReference>
<name>A0ABQ4Z7I0_9ASTR</name>
<reference evidence="1" key="2">
    <citation type="submission" date="2022-01" db="EMBL/GenBank/DDBJ databases">
        <authorList>
            <person name="Yamashiro T."/>
            <person name="Shiraishi A."/>
            <person name="Satake H."/>
            <person name="Nakayama K."/>
        </authorList>
    </citation>
    <scope>NUCLEOTIDE SEQUENCE</scope>
</reference>